<keyword evidence="1" id="KW-0812">Transmembrane</keyword>
<sequence length="131" mass="14171">MTRMEALARKLASHLTSFGLASLLAATLTYISLAVPGRVSAVCANVGTPIYCPVLAYGFPLPFLADNQGISPVGSVARDPLSVLIGEDDILWGRLAINALFWMLVSIAARLLWLRRRRNHAPDSKNELSVP</sequence>
<evidence type="ECO:0000313" key="3">
    <source>
        <dbReference type="Proteomes" id="UP001326110"/>
    </source>
</evidence>
<evidence type="ECO:0008006" key="4">
    <source>
        <dbReference type="Google" id="ProtNLM"/>
    </source>
</evidence>
<dbReference type="RefSeq" id="WP_154819696.1">
    <property type="nucleotide sequence ID" value="NZ_CP140152.1"/>
</dbReference>
<proteinExistence type="predicted"/>
<protein>
    <recommendedName>
        <fullName evidence="4">DUF2752 domain-containing protein</fullName>
    </recommendedName>
</protein>
<gene>
    <name evidence="2" type="ORF">SR858_14750</name>
</gene>
<name>A0ABZ0XRI8_9BURK</name>
<dbReference type="GeneID" id="43166940"/>
<accession>A0ABZ0XRI8</accession>
<organism evidence="2 3">
    <name type="scientific">Duganella zoogloeoides</name>
    <dbReference type="NCBI Taxonomy" id="75659"/>
    <lineage>
        <taxon>Bacteria</taxon>
        <taxon>Pseudomonadati</taxon>
        <taxon>Pseudomonadota</taxon>
        <taxon>Betaproteobacteria</taxon>
        <taxon>Burkholderiales</taxon>
        <taxon>Oxalobacteraceae</taxon>
        <taxon>Telluria group</taxon>
        <taxon>Duganella</taxon>
    </lineage>
</organism>
<evidence type="ECO:0000313" key="2">
    <source>
        <dbReference type="EMBL" id="WQH02338.1"/>
    </source>
</evidence>
<evidence type="ECO:0000256" key="1">
    <source>
        <dbReference type="SAM" id="Phobius"/>
    </source>
</evidence>
<keyword evidence="1" id="KW-1133">Transmembrane helix</keyword>
<dbReference type="EMBL" id="CP140152">
    <property type="protein sequence ID" value="WQH02338.1"/>
    <property type="molecule type" value="Genomic_DNA"/>
</dbReference>
<dbReference type="Proteomes" id="UP001326110">
    <property type="component" value="Chromosome"/>
</dbReference>
<reference evidence="2 3" key="1">
    <citation type="submission" date="2023-11" db="EMBL/GenBank/DDBJ databases">
        <title>MicrobeMod: A computational toolkit for identifying prokaryotic methylation and restriction-modification with nanopore sequencing.</title>
        <authorList>
            <person name="Crits-Christoph A."/>
            <person name="Kang S.C."/>
            <person name="Lee H."/>
            <person name="Ostrov N."/>
        </authorList>
    </citation>
    <scope>NUCLEOTIDE SEQUENCE [LARGE SCALE GENOMIC DNA]</scope>
    <source>
        <strain evidence="2 3">ATCC 25935</strain>
    </source>
</reference>
<keyword evidence="3" id="KW-1185">Reference proteome</keyword>
<feature type="transmembrane region" description="Helical" evidence="1">
    <location>
        <begin position="91"/>
        <end position="113"/>
    </location>
</feature>
<keyword evidence="1" id="KW-0472">Membrane</keyword>